<name>A0A1Y6F2E3_9SPHN</name>
<evidence type="ECO:0000259" key="2">
    <source>
        <dbReference type="Pfam" id="PF13441"/>
    </source>
</evidence>
<reference evidence="4" key="1">
    <citation type="submission" date="2017-04" db="EMBL/GenBank/DDBJ databases">
        <authorList>
            <person name="Varghese N."/>
            <person name="Submissions S."/>
        </authorList>
    </citation>
    <scope>NUCLEOTIDE SEQUENCE [LARGE SCALE GENOMIC DNA]</scope>
</reference>
<evidence type="ECO:0000313" key="4">
    <source>
        <dbReference type="Proteomes" id="UP000194420"/>
    </source>
</evidence>
<dbReference type="AlphaFoldDB" id="A0A1Y6F2E3"/>
<feature type="domain" description="YMGG-like Gly-zipper" evidence="2">
    <location>
        <begin position="118"/>
        <end position="164"/>
    </location>
</feature>
<gene>
    <name evidence="3" type="ORF">SAMN06297468_1264</name>
</gene>
<feature type="chain" id="PRO_5012509256" evidence="1">
    <location>
        <begin position="25"/>
        <end position="291"/>
    </location>
</feature>
<dbReference type="InterPro" id="IPR027367">
    <property type="entry name" value="Gly-zipper_YMGG"/>
</dbReference>
<accession>A0A1Y6F2E3</accession>
<sequence>MTLSRKLALATSAAALFTAGPVFAQDSSSIPADYQEIPAEYAQTSVEAVDDGVETITRTRWIRRGAARDIETATGAEGDVPPHSHFAHGGYGSTPVAIDRETWLAECYARTRGVERQKKGGIIGALLGAITGGIIGNRVWDSERLAGTLIGGVGGGLAGAAIGSAIDSGRDRDEYLYDCDAALDRYMSGASYPAGRMASRSIPAYGYAYAPVMAYAPVYASAYTYPQQQMTMIETREEIPQQVIVRENVREEWYEKMGSERIIEEVPVPATPSKMVPIKRRPGKVQSIKGN</sequence>
<organism evidence="3 4">
    <name type="scientific">Altererythrobacter xiamenensis</name>
    <dbReference type="NCBI Taxonomy" id="1316679"/>
    <lineage>
        <taxon>Bacteria</taxon>
        <taxon>Pseudomonadati</taxon>
        <taxon>Pseudomonadota</taxon>
        <taxon>Alphaproteobacteria</taxon>
        <taxon>Sphingomonadales</taxon>
        <taxon>Erythrobacteraceae</taxon>
        <taxon>Altererythrobacter</taxon>
    </lineage>
</organism>
<dbReference type="Proteomes" id="UP000194420">
    <property type="component" value="Unassembled WGS sequence"/>
</dbReference>
<protein>
    <submittedName>
        <fullName evidence="3">Glycine zipper</fullName>
    </submittedName>
</protein>
<dbReference type="RefSeq" id="WP_234989974.1">
    <property type="nucleotide sequence ID" value="NZ_FXWG01000002.1"/>
</dbReference>
<evidence type="ECO:0000256" key="1">
    <source>
        <dbReference type="SAM" id="SignalP"/>
    </source>
</evidence>
<evidence type="ECO:0000313" key="3">
    <source>
        <dbReference type="EMBL" id="SMQ69005.1"/>
    </source>
</evidence>
<proteinExistence type="predicted"/>
<keyword evidence="1" id="KW-0732">Signal</keyword>
<dbReference type="Pfam" id="PF13441">
    <property type="entry name" value="Gly-zipper_YMGG"/>
    <property type="match status" value="1"/>
</dbReference>
<dbReference type="EMBL" id="FXWG01000002">
    <property type="protein sequence ID" value="SMQ69005.1"/>
    <property type="molecule type" value="Genomic_DNA"/>
</dbReference>
<keyword evidence="4" id="KW-1185">Reference proteome</keyword>
<feature type="signal peptide" evidence="1">
    <location>
        <begin position="1"/>
        <end position="24"/>
    </location>
</feature>